<evidence type="ECO:0000256" key="10">
    <source>
        <dbReference type="SAM" id="Phobius"/>
    </source>
</evidence>
<dbReference type="Pfam" id="PF22618">
    <property type="entry name" value="RskA_N"/>
    <property type="match status" value="1"/>
</dbReference>
<evidence type="ECO:0000256" key="4">
    <source>
        <dbReference type="ARBA" id="ARBA00022989"/>
    </source>
</evidence>
<proteinExistence type="predicted"/>
<evidence type="ECO:0000259" key="12">
    <source>
        <dbReference type="Pfam" id="PF22618"/>
    </source>
</evidence>
<dbReference type="PANTHER" id="PTHR37461:SF1">
    <property type="entry name" value="ANTI-SIGMA-K FACTOR RSKA"/>
    <property type="match status" value="1"/>
</dbReference>
<comment type="caution">
    <text evidence="13">The sequence shown here is derived from an EMBL/GenBank/DDBJ whole genome shotgun (WGS) entry which is preliminary data.</text>
</comment>
<evidence type="ECO:0000256" key="9">
    <source>
        <dbReference type="ARBA" id="ARBA00030803"/>
    </source>
</evidence>
<feature type="transmembrane region" description="Helical" evidence="10">
    <location>
        <begin position="93"/>
        <end position="115"/>
    </location>
</feature>
<gene>
    <name evidence="13" type="ORF">ACFFJD_15220</name>
</gene>
<organism evidence="13 14">
    <name type="scientific">Gordonia phosphorivorans</name>
    <dbReference type="NCBI Taxonomy" id="1056982"/>
    <lineage>
        <taxon>Bacteria</taxon>
        <taxon>Bacillati</taxon>
        <taxon>Actinomycetota</taxon>
        <taxon>Actinomycetes</taxon>
        <taxon>Mycobacteriales</taxon>
        <taxon>Gordoniaceae</taxon>
        <taxon>Gordonia</taxon>
    </lineage>
</organism>
<dbReference type="PANTHER" id="PTHR37461">
    <property type="entry name" value="ANTI-SIGMA-K FACTOR RSKA"/>
    <property type="match status" value="1"/>
</dbReference>
<keyword evidence="6 10" id="KW-0472">Membrane</keyword>
<reference evidence="13 14" key="1">
    <citation type="submission" date="2024-09" db="EMBL/GenBank/DDBJ databases">
        <authorList>
            <person name="Sun Q."/>
            <person name="Mori K."/>
        </authorList>
    </citation>
    <scope>NUCLEOTIDE SEQUENCE [LARGE SCALE GENOMIC DNA]</scope>
    <source>
        <strain evidence="13 14">CCM 7957</strain>
    </source>
</reference>
<dbReference type="InterPro" id="IPR053877">
    <property type="entry name" value="RskA_N"/>
</dbReference>
<keyword evidence="4 10" id="KW-1133">Transmembrane helix</keyword>
<keyword evidence="2" id="KW-1003">Cell membrane</keyword>
<keyword evidence="3 10" id="KW-0812">Transmembrane</keyword>
<evidence type="ECO:0000313" key="13">
    <source>
        <dbReference type="EMBL" id="MFC0316200.1"/>
    </source>
</evidence>
<evidence type="ECO:0000256" key="2">
    <source>
        <dbReference type="ARBA" id="ARBA00022475"/>
    </source>
</evidence>
<accession>A0ABV6HBG8</accession>
<keyword evidence="14" id="KW-1185">Reference proteome</keyword>
<feature type="domain" description="Anti-sigma K factor RskA C-terminal" evidence="11">
    <location>
        <begin position="95"/>
        <end position="217"/>
    </location>
</feature>
<keyword evidence="5" id="KW-0805">Transcription regulation</keyword>
<protein>
    <recommendedName>
        <fullName evidence="9">Regulator of SigK</fullName>
    </recommendedName>
    <alternativeName>
        <fullName evidence="8">Sigma-K anti-sigma factor RskA</fullName>
    </alternativeName>
</protein>
<sequence length="237" mass="24349">MIDDSDLHELAAVFALDALDDVERARLLRSLREASDAERADFDAEVAAIREAMADLSATTALTPPPALRARVLDAVDARPARTEASDRNRLRLFAAAAAAAVLLGAGGVVLGYTLGGDAEPVNQTTAEQVFAAPDVRTTSGEVAGGRATITYSPAAGEGILVMNQVPQPAPGTIYQMWLDGPGGPRLAGTMSDADVAPSTTATLHDMGGATAVTFTVGDAATPDKMIGEPVARLPLS</sequence>
<evidence type="ECO:0000259" key="11">
    <source>
        <dbReference type="Pfam" id="PF10099"/>
    </source>
</evidence>
<comment type="subcellular location">
    <subcellularLocation>
        <location evidence="1">Cell membrane</location>
        <topology evidence="1">Single-pass membrane protein</topology>
    </subcellularLocation>
</comment>
<dbReference type="Gene3D" id="1.10.10.1320">
    <property type="entry name" value="Anti-sigma factor, zinc-finger domain"/>
    <property type="match status" value="1"/>
</dbReference>
<evidence type="ECO:0000256" key="7">
    <source>
        <dbReference type="ARBA" id="ARBA00023163"/>
    </source>
</evidence>
<evidence type="ECO:0000256" key="1">
    <source>
        <dbReference type="ARBA" id="ARBA00004162"/>
    </source>
</evidence>
<dbReference type="RefSeq" id="WP_382365653.1">
    <property type="nucleotide sequence ID" value="NZ_JBHLWV010000027.1"/>
</dbReference>
<dbReference type="InterPro" id="IPR018764">
    <property type="entry name" value="RskA_C"/>
</dbReference>
<dbReference type="InterPro" id="IPR041916">
    <property type="entry name" value="Anti_sigma_zinc_sf"/>
</dbReference>
<evidence type="ECO:0000256" key="3">
    <source>
        <dbReference type="ARBA" id="ARBA00022692"/>
    </source>
</evidence>
<name>A0ABV6HBG8_9ACTN</name>
<evidence type="ECO:0000313" key="14">
    <source>
        <dbReference type="Proteomes" id="UP001589783"/>
    </source>
</evidence>
<evidence type="ECO:0000256" key="5">
    <source>
        <dbReference type="ARBA" id="ARBA00023015"/>
    </source>
</evidence>
<dbReference type="EMBL" id="JBHLWV010000027">
    <property type="protein sequence ID" value="MFC0316200.1"/>
    <property type="molecule type" value="Genomic_DNA"/>
</dbReference>
<dbReference type="Proteomes" id="UP001589783">
    <property type="component" value="Unassembled WGS sequence"/>
</dbReference>
<keyword evidence="7" id="KW-0804">Transcription</keyword>
<evidence type="ECO:0000256" key="6">
    <source>
        <dbReference type="ARBA" id="ARBA00023136"/>
    </source>
</evidence>
<evidence type="ECO:0000256" key="8">
    <source>
        <dbReference type="ARBA" id="ARBA00029829"/>
    </source>
</evidence>
<dbReference type="InterPro" id="IPR051474">
    <property type="entry name" value="Anti-sigma-K/W_factor"/>
</dbReference>
<feature type="domain" description="Anti-sigma-K factor RskA N-terminal" evidence="12">
    <location>
        <begin position="7"/>
        <end position="54"/>
    </location>
</feature>
<dbReference type="Pfam" id="PF10099">
    <property type="entry name" value="RskA_C"/>
    <property type="match status" value="1"/>
</dbReference>